<sequence>MSKSLINRCRLLMKFVFVGICNTLISFLLFTLFIKVSGEENYQASLFASWFFSSFISFVLQKTIVFQTKGNWLKEYVKCMISWSVGYGINALSLELIVQYFAFPVLIGQLIAIVLTTLCTFVLFKYFAFNRSK</sequence>
<evidence type="ECO:0000313" key="8">
    <source>
        <dbReference type="EMBL" id="UWX05034.1"/>
    </source>
</evidence>
<evidence type="ECO:0000256" key="2">
    <source>
        <dbReference type="ARBA" id="ARBA00009399"/>
    </source>
</evidence>
<name>A0ABY5Y0B4_9BACT</name>
<comment type="subcellular location">
    <subcellularLocation>
        <location evidence="1">Membrane</location>
        <topology evidence="1">Multi-pass membrane protein</topology>
    </subcellularLocation>
</comment>
<proteinExistence type="inferred from homology"/>
<evidence type="ECO:0000256" key="3">
    <source>
        <dbReference type="ARBA" id="ARBA00022692"/>
    </source>
</evidence>
<accession>A0ABY5Y0B4</accession>
<feature type="transmembrane region" description="Helical" evidence="6">
    <location>
        <begin position="12"/>
        <end position="36"/>
    </location>
</feature>
<dbReference type="RefSeq" id="WP_334314593.1">
    <property type="nucleotide sequence ID" value="NZ_CP065938.1"/>
</dbReference>
<evidence type="ECO:0000256" key="6">
    <source>
        <dbReference type="SAM" id="Phobius"/>
    </source>
</evidence>
<keyword evidence="9" id="KW-1185">Reference proteome</keyword>
<evidence type="ECO:0000256" key="1">
    <source>
        <dbReference type="ARBA" id="ARBA00004141"/>
    </source>
</evidence>
<keyword evidence="4 6" id="KW-1133">Transmembrane helix</keyword>
<evidence type="ECO:0000256" key="4">
    <source>
        <dbReference type="ARBA" id="ARBA00022989"/>
    </source>
</evidence>
<evidence type="ECO:0000256" key="5">
    <source>
        <dbReference type="ARBA" id="ARBA00023136"/>
    </source>
</evidence>
<comment type="similarity">
    <text evidence="2">Belongs to the GtrA family.</text>
</comment>
<reference evidence="8" key="1">
    <citation type="submission" date="2020-12" db="EMBL/GenBank/DDBJ databases">
        <title>Taurinivorans muris gen. nov., sp. nov., fundamental and realized metabolic niche of a ubiquitous sulfidogenic bacterium in the murine intestine.</title>
        <authorList>
            <person name="Ye H."/>
            <person name="Hanson B.T."/>
            <person name="Loy A."/>
        </authorList>
    </citation>
    <scope>NUCLEOTIDE SEQUENCE</scope>
    <source>
        <strain evidence="8">LT0009</strain>
    </source>
</reference>
<evidence type="ECO:0000259" key="7">
    <source>
        <dbReference type="Pfam" id="PF04138"/>
    </source>
</evidence>
<dbReference type="EMBL" id="CP065938">
    <property type="protein sequence ID" value="UWX05034.1"/>
    <property type="molecule type" value="Genomic_DNA"/>
</dbReference>
<dbReference type="InterPro" id="IPR007267">
    <property type="entry name" value="GtrA_DPMS_TM"/>
</dbReference>
<protein>
    <submittedName>
        <fullName evidence="8">GtrA family protein</fullName>
    </submittedName>
</protein>
<keyword evidence="3 6" id="KW-0812">Transmembrane</keyword>
<dbReference type="Proteomes" id="UP001058120">
    <property type="component" value="Chromosome"/>
</dbReference>
<dbReference type="PANTHER" id="PTHR38459:SF1">
    <property type="entry name" value="PROPHAGE BACTOPRENOL-LINKED GLUCOSE TRANSLOCASE HOMOLOG"/>
    <property type="match status" value="1"/>
</dbReference>
<keyword evidence="5 6" id="KW-0472">Membrane</keyword>
<feature type="domain" description="GtrA/DPMS transmembrane" evidence="7">
    <location>
        <begin position="14"/>
        <end position="129"/>
    </location>
</feature>
<gene>
    <name evidence="8" type="ORF">JBF11_05995</name>
</gene>
<feature type="transmembrane region" description="Helical" evidence="6">
    <location>
        <begin position="107"/>
        <end position="128"/>
    </location>
</feature>
<dbReference type="Pfam" id="PF04138">
    <property type="entry name" value="GtrA_DPMS_TM"/>
    <property type="match status" value="1"/>
</dbReference>
<dbReference type="PANTHER" id="PTHR38459">
    <property type="entry name" value="PROPHAGE BACTOPRENOL-LINKED GLUCOSE TRANSLOCASE HOMOLOG"/>
    <property type="match status" value="1"/>
</dbReference>
<evidence type="ECO:0000313" key="9">
    <source>
        <dbReference type="Proteomes" id="UP001058120"/>
    </source>
</evidence>
<dbReference type="InterPro" id="IPR051401">
    <property type="entry name" value="GtrA_CellWall_Glycosyl"/>
</dbReference>
<organism evidence="8 9">
    <name type="scientific">Taurinivorans muris</name>
    <dbReference type="NCBI Taxonomy" id="2787751"/>
    <lineage>
        <taxon>Bacteria</taxon>
        <taxon>Pseudomonadati</taxon>
        <taxon>Thermodesulfobacteriota</taxon>
        <taxon>Desulfovibrionia</taxon>
        <taxon>Desulfovibrionales</taxon>
        <taxon>Desulfovibrionaceae</taxon>
        <taxon>Taurinivorans</taxon>
    </lineage>
</organism>
<feature type="transmembrane region" description="Helical" evidence="6">
    <location>
        <begin position="81"/>
        <end position="101"/>
    </location>
</feature>
<feature type="transmembrane region" description="Helical" evidence="6">
    <location>
        <begin position="42"/>
        <end position="60"/>
    </location>
</feature>